<evidence type="ECO:0000256" key="1">
    <source>
        <dbReference type="ARBA" id="ARBA00008894"/>
    </source>
</evidence>
<keyword evidence="5" id="KW-0611">Plant defense</keyword>
<dbReference type="PANTHER" id="PTHR19338:SF73">
    <property type="entry name" value="DISEASE RESISTANCE PROTEIN RGA2-LIKE"/>
    <property type="match status" value="1"/>
</dbReference>
<evidence type="ECO:0000256" key="2">
    <source>
        <dbReference type="ARBA" id="ARBA00022614"/>
    </source>
</evidence>
<evidence type="ECO:0000259" key="7">
    <source>
        <dbReference type="Pfam" id="PF18052"/>
    </source>
</evidence>
<dbReference type="OrthoDB" id="5279713at2759"/>
<dbReference type="GO" id="GO:0043531">
    <property type="term" value="F:ADP binding"/>
    <property type="evidence" value="ECO:0007669"/>
    <property type="project" value="InterPro"/>
</dbReference>
<gene>
    <name evidence="8" type="ORF">BAE44_0015983</name>
</gene>
<dbReference type="AlphaFoldDB" id="A0A1E5VCW9"/>
<evidence type="ECO:0000313" key="8">
    <source>
        <dbReference type="EMBL" id="OEL22998.1"/>
    </source>
</evidence>
<feature type="domain" description="NB-ARC" evidence="6">
    <location>
        <begin position="181"/>
        <end position="211"/>
    </location>
</feature>
<dbReference type="STRING" id="888268.A0A1E5VCW9"/>
<dbReference type="Gene3D" id="3.40.50.300">
    <property type="entry name" value="P-loop containing nucleotide triphosphate hydrolases"/>
    <property type="match status" value="1"/>
</dbReference>
<dbReference type="EMBL" id="LWDX02043819">
    <property type="protein sequence ID" value="OEL22998.1"/>
    <property type="molecule type" value="Genomic_DNA"/>
</dbReference>
<dbReference type="InterPro" id="IPR002182">
    <property type="entry name" value="NB-ARC"/>
</dbReference>
<dbReference type="Gene3D" id="1.20.5.4130">
    <property type="match status" value="1"/>
</dbReference>
<dbReference type="GO" id="GO:0006952">
    <property type="term" value="P:defense response"/>
    <property type="evidence" value="ECO:0007669"/>
    <property type="project" value="UniProtKB-KW"/>
</dbReference>
<dbReference type="InterPro" id="IPR027417">
    <property type="entry name" value="P-loop_NTPase"/>
</dbReference>
<dbReference type="InterPro" id="IPR038005">
    <property type="entry name" value="RX-like_CC"/>
</dbReference>
<organism evidence="8 9">
    <name type="scientific">Dichanthelium oligosanthes</name>
    <dbReference type="NCBI Taxonomy" id="888268"/>
    <lineage>
        <taxon>Eukaryota</taxon>
        <taxon>Viridiplantae</taxon>
        <taxon>Streptophyta</taxon>
        <taxon>Embryophyta</taxon>
        <taxon>Tracheophyta</taxon>
        <taxon>Spermatophyta</taxon>
        <taxon>Magnoliopsida</taxon>
        <taxon>Liliopsida</taxon>
        <taxon>Poales</taxon>
        <taxon>Poaceae</taxon>
        <taxon>PACMAD clade</taxon>
        <taxon>Panicoideae</taxon>
        <taxon>Panicodae</taxon>
        <taxon>Paniceae</taxon>
        <taxon>Dichantheliinae</taxon>
        <taxon>Dichanthelium</taxon>
    </lineage>
</organism>
<dbReference type="PANTHER" id="PTHR19338">
    <property type="entry name" value="TRANSLOCASE OF INNER MITOCHONDRIAL MEMBRANE 13 HOMOLOG"/>
    <property type="match status" value="1"/>
</dbReference>
<accession>A0A1E5VCW9</accession>
<evidence type="ECO:0000313" key="9">
    <source>
        <dbReference type="Proteomes" id="UP000095767"/>
    </source>
</evidence>
<dbReference type="CDD" id="cd14798">
    <property type="entry name" value="RX-CC_like"/>
    <property type="match status" value="1"/>
</dbReference>
<keyword evidence="4" id="KW-0547">Nucleotide-binding</keyword>
<keyword evidence="3" id="KW-0677">Repeat</keyword>
<comment type="similarity">
    <text evidence="1">Belongs to the disease resistance NB-LRR family.</text>
</comment>
<evidence type="ECO:0000256" key="5">
    <source>
        <dbReference type="ARBA" id="ARBA00022821"/>
    </source>
</evidence>
<dbReference type="Pfam" id="PF18052">
    <property type="entry name" value="Rx_N"/>
    <property type="match status" value="1"/>
</dbReference>
<reference evidence="8 9" key="1">
    <citation type="submission" date="2016-09" db="EMBL/GenBank/DDBJ databases">
        <title>The draft genome of Dichanthelium oligosanthes: A C3 panicoid grass species.</title>
        <authorList>
            <person name="Studer A.J."/>
            <person name="Schnable J.C."/>
            <person name="Brutnell T.P."/>
        </authorList>
    </citation>
    <scope>NUCLEOTIDE SEQUENCE [LARGE SCALE GENOMIC DNA]</scope>
    <source>
        <strain evidence="9">cv. Kellogg 1175</strain>
        <tissue evidence="8">Leaf</tissue>
    </source>
</reference>
<evidence type="ECO:0008006" key="10">
    <source>
        <dbReference type="Google" id="ProtNLM"/>
    </source>
</evidence>
<keyword evidence="9" id="KW-1185">Reference proteome</keyword>
<dbReference type="Pfam" id="PF00931">
    <property type="entry name" value="NB-ARC"/>
    <property type="match status" value="1"/>
</dbReference>
<proteinExistence type="inferred from homology"/>
<evidence type="ECO:0000259" key="6">
    <source>
        <dbReference type="Pfam" id="PF00931"/>
    </source>
</evidence>
<dbReference type="InterPro" id="IPR041118">
    <property type="entry name" value="Rx_N"/>
</dbReference>
<dbReference type="SUPFAM" id="SSF52540">
    <property type="entry name" value="P-loop containing nucleoside triphosphate hydrolases"/>
    <property type="match status" value="1"/>
</dbReference>
<dbReference type="Proteomes" id="UP000095767">
    <property type="component" value="Unassembled WGS sequence"/>
</dbReference>
<feature type="domain" description="Disease resistance N-terminal" evidence="7">
    <location>
        <begin position="2"/>
        <end position="76"/>
    </location>
</feature>
<evidence type="ECO:0000256" key="4">
    <source>
        <dbReference type="ARBA" id="ARBA00022741"/>
    </source>
</evidence>
<name>A0A1E5VCW9_9POAL</name>
<keyword evidence="2" id="KW-0433">Leucine-rich repeat</keyword>
<protein>
    <recommendedName>
        <fullName evidence="10">Rx N-terminal domain-containing protein</fullName>
    </recommendedName>
</protein>
<sequence length="219" mass="24994">MLMEMSKEEVHLLLGVSGEIDKMGAKLGDLKNFLTNADRSNITDLSVQAWMRELRDAMYESTNILDLCQLKAMEQGPRGEIGCLNTLLFCMWNPLHDHDIGNHIKNLNKRLDDIRARSASFNFINLSSYEDRRKKVVSGHPSTHETSGWLDKPGLVSEKIEKDTINLVEMLTKDEQTRREHKKVMFFAIVGVGGIGKTTLAKKIFKEFTKKIWLSVNKD</sequence>
<comment type="caution">
    <text evidence="8">The sequence shown here is derived from an EMBL/GenBank/DDBJ whole genome shotgun (WGS) entry which is preliminary data.</text>
</comment>
<evidence type="ECO:0000256" key="3">
    <source>
        <dbReference type="ARBA" id="ARBA00022737"/>
    </source>
</evidence>